<dbReference type="GO" id="GO:0051119">
    <property type="term" value="F:sugar transmembrane transporter activity"/>
    <property type="evidence" value="ECO:0007669"/>
    <property type="project" value="InterPro"/>
</dbReference>
<feature type="transmembrane region" description="Helical" evidence="10">
    <location>
        <begin position="107"/>
        <end position="125"/>
    </location>
</feature>
<feature type="transmembrane region" description="Helical" evidence="10">
    <location>
        <begin position="24"/>
        <end position="46"/>
    </location>
</feature>
<dbReference type="PANTHER" id="PTHR10791">
    <property type="entry name" value="RAG1-ACTIVATING PROTEIN 1"/>
    <property type="match status" value="1"/>
</dbReference>
<dbReference type="AlphaFoldDB" id="A0A2H9TNN5"/>
<accession>A0A2H9TNN5</accession>
<evidence type="ECO:0000256" key="9">
    <source>
        <dbReference type="ARBA" id="ARBA00023136"/>
    </source>
</evidence>
<evidence type="ECO:0000256" key="5">
    <source>
        <dbReference type="ARBA" id="ARBA00022597"/>
    </source>
</evidence>
<keyword evidence="9 10" id="KW-0472">Membrane</keyword>
<keyword evidence="8 10" id="KW-1133">Transmembrane helix</keyword>
<sequence length="174" mass="18884">IAASLANDSCMLWLKYGVFLGDSALIVVNSVGALVTILCLTVYYIYCPDRADVERRALYALSILASVFAMVKLEWFAPRWVGLIAMVASVTMFAAPLVALDSSVLSLVSITMTLAASIAWTVYGVTKADAFIVVPNTLGIVLGTLQMFLYIKFRPAARSTYKDRSSYDSIGAYP</sequence>
<dbReference type="PANTHER" id="PTHR10791:SF30">
    <property type="entry name" value="SUGAR TRANSPORTER SWEET1"/>
    <property type="match status" value="1"/>
</dbReference>
<evidence type="ECO:0000313" key="12">
    <source>
        <dbReference type="Proteomes" id="UP000240830"/>
    </source>
</evidence>
<keyword evidence="7" id="KW-0677">Repeat</keyword>
<dbReference type="EMBL" id="MTSL01000065">
    <property type="protein sequence ID" value="PJF19357.1"/>
    <property type="molecule type" value="Genomic_DNA"/>
</dbReference>
<keyword evidence="4" id="KW-1003">Cell membrane</keyword>
<evidence type="ECO:0000256" key="6">
    <source>
        <dbReference type="ARBA" id="ARBA00022692"/>
    </source>
</evidence>
<comment type="subcellular location">
    <subcellularLocation>
        <location evidence="1">Cell membrane</location>
        <topology evidence="1">Multi-pass membrane protein</topology>
    </subcellularLocation>
</comment>
<proteinExistence type="inferred from homology"/>
<dbReference type="GO" id="GO:0005886">
    <property type="term" value="C:plasma membrane"/>
    <property type="evidence" value="ECO:0007669"/>
    <property type="project" value="UniProtKB-SubCell"/>
</dbReference>
<evidence type="ECO:0000256" key="7">
    <source>
        <dbReference type="ARBA" id="ARBA00022737"/>
    </source>
</evidence>
<gene>
    <name evidence="11" type="ORF">PSACC_00870</name>
</gene>
<dbReference type="Gene3D" id="1.20.1280.290">
    <property type="match status" value="2"/>
</dbReference>
<feature type="transmembrane region" description="Helical" evidence="10">
    <location>
        <begin position="58"/>
        <end position="77"/>
    </location>
</feature>
<organism evidence="11 12">
    <name type="scientific">Paramicrosporidium saccamoebae</name>
    <dbReference type="NCBI Taxonomy" id="1246581"/>
    <lineage>
        <taxon>Eukaryota</taxon>
        <taxon>Fungi</taxon>
        <taxon>Fungi incertae sedis</taxon>
        <taxon>Cryptomycota</taxon>
        <taxon>Cryptomycota incertae sedis</taxon>
        <taxon>Paramicrosporidium</taxon>
    </lineage>
</organism>
<keyword evidence="5" id="KW-0762">Sugar transport</keyword>
<dbReference type="InterPro" id="IPR047664">
    <property type="entry name" value="SWEET"/>
</dbReference>
<comment type="caution">
    <text evidence="11">The sequence shown here is derived from an EMBL/GenBank/DDBJ whole genome shotgun (WGS) entry which is preliminary data.</text>
</comment>
<evidence type="ECO:0000256" key="4">
    <source>
        <dbReference type="ARBA" id="ARBA00022475"/>
    </source>
</evidence>
<evidence type="ECO:0000256" key="3">
    <source>
        <dbReference type="ARBA" id="ARBA00022448"/>
    </source>
</evidence>
<feature type="transmembrane region" description="Helical" evidence="10">
    <location>
        <begin position="131"/>
        <end position="151"/>
    </location>
</feature>
<dbReference type="OrthoDB" id="409725at2759"/>
<feature type="transmembrane region" description="Helical" evidence="10">
    <location>
        <begin position="83"/>
        <end position="100"/>
    </location>
</feature>
<keyword evidence="6 10" id="KW-0812">Transmembrane</keyword>
<evidence type="ECO:0000256" key="2">
    <source>
        <dbReference type="ARBA" id="ARBA00007809"/>
    </source>
</evidence>
<keyword evidence="3" id="KW-0813">Transport</keyword>
<comment type="similarity">
    <text evidence="2">Belongs to the SWEET sugar transporter family.</text>
</comment>
<evidence type="ECO:0000256" key="1">
    <source>
        <dbReference type="ARBA" id="ARBA00004651"/>
    </source>
</evidence>
<dbReference type="InterPro" id="IPR004316">
    <property type="entry name" value="SWEET_rpt"/>
</dbReference>
<feature type="non-terminal residue" evidence="11">
    <location>
        <position position="1"/>
    </location>
</feature>
<evidence type="ECO:0000313" key="11">
    <source>
        <dbReference type="EMBL" id="PJF19357.1"/>
    </source>
</evidence>
<dbReference type="Pfam" id="PF03083">
    <property type="entry name" value="MtN3_slv"/>
    <property type="match status" value="2"/>
</dbReference>
<evidence type="ECO:0000256" key="10">
    <source>
        <dbReference type="SAM" id="Phobius"/>
    </source>
</evidence>
<dbReference type="Proteomes" id="UP000240830">
    <property type="component" value="Unassembled WGS sequence"/>
</dbReference>
<protein>
    <submittedName>
        <fullName evidence="11">Uncharacterized protein</fullName>
    </submittedName>
</protein>
<name>A0A2H9TNN5_9FUNG</name>
<evidence type="ECO:0000256" key="8">
    <source>
        <dbReference type="ARBA" id="ARBA00022989"/>
    </source>
</evidence>
<reference evidence="11 12" key="1">
    <citation type="submission" date="2016-10" db="EMBL/GenBank/DDBJ databases">
        <title>The genome of Paramicrosporidium saccamoebae is the missing link in understanding Cryptomycota and Microsporidia evolution.</title>
        <authorList>
            <person name="Quandt C.A."/>
            <person name="Beaudet D."/>
            <person name="Corsaro D."/>
            <person name="Michel R."/>
            <person name="Corradi N."/>
            <person name="James T."/>
        </authorList>
    </citation>
    <scope>NUCLEOTIDE SEQUENCE [LARGE SCALE GENOMIC DNA]</scope>
    <source>
        <strain evidence="11 12">KSL3</strain>
    </source>
</reference>
<keyword evidence="12" id="KW-1185">Reference proteome</keyword>